<dbReference type="GO" id="GO:0005524">
    <property type="term" value="F:ATP binding"/>
    <property type="evidence" value="ECO:0007669"/>
    <property type="project" value="UniProtKB-KW"/>
</dbReference>
<dbReference type="SMART" id="SM00046">
    <property type="entry name" value="DAGKc"/>
    <property type="match status" value="1"/>
</dbReference>
<evidence type="ECO:0000256" key="3">
    <source>
        <dbReference type="ARBA" id="ARBA00022741"/>
    </source>
</evidence>
<dbReference type="InterPro" id="IPR001206">
    <property type="entry name" value="Diacylglycerol_kinase_cat_dom"/>
</dbReference>
<evidence type="ECO:0000256" key="2">
    <source>
        <dbReference type="ARBA" id="ARBA00022679"/>
    </source>
</evidence>
<organism evidence="10 11">
    <name type="scientific">Ornithorhynchus anatinus</name>
    <name type="common">Duckbill platypus</name>
    <dbReference type="NCBI Taxonomy" id="9258"/>
    <lineage>
        <taxon>Eukaryota</taxon>
        <taxon>Metazoa</taxon>
        <taxon>Chordata</taxon>
        <taxon>Craniata</taxon>
        <taxon>Vertebrata</taxon>
        <taxon>Euteleostomi</taxon>
        <taxon>Mammalia</taxon>
        <taxon>Monotremata</taxon>
        <taxon>Ornithorhynchidae</taxon>
        <taxon>Ornithorhynchus</taxon>
    </lineage>
</organism>
<dbReference type="FunFam" id="3.40.50.10330:FF:000005">
    <property type="entry name" value="Sphingosine kinase 2"/>
    <property type="match status" value="1"/>
</dbReference>
<dbReference type="PROSITE" id="PS50146">
    <property type="entry name" value="DAGK"/>
    <property type="match status" value="1"/>
</dbReference>
<gene>
    <name evidence="10" type="primary">SPHK1</name>
</gene>
<evidence type="ECO:0000256" key="7">
    <source>
        <dbReference type="ARBA" id="ARBA00044037"/>
    </source>
</evidence>
<dbReference type="Proteomes" id="UP000002279">
    <property type="component" value="Unplaced"/>
</dbReference>
<dbReference type="EC" id="2.7.1.91" evidence="7"/>
<dbReference type="eggNOG" id="KOG1116">
    <property type="taxonomic scope" value="Eukaryota"/>
</dbReference>
<accession>K7EAD1</accession>
<dbReference type="PANTHER" id="PTHR12358">
    <property type="entry name" value="SPHINGOSINE KINASE"/>
    <property type="match status" value="1"/>
</dbReference>
<keyword evidence="3" id="KW-0547">Nucleotide-binding</keyword>
<dbReference type="GO" id="GO:0012505">
    <property type="term" value="C:endomembrane system"/>
    <property type="evidence" value="ECO:0007669"/>
    <property type="project" value="UniProtKB-SubCell"/>
</dbReference>
<dbReference type="HOGENOM" id="CLU_3159820_0_0_1"/>
<evidence type="ECO:0000313" key="10">
    <source>
        <dbReference type="Ensembl" id="ENSOANP00000030488.2"/>
    </source>
</evidence>
<protein>
    <recommendedName>
        <fullName evidence="7">sphingosine kinase</fullName>
        <ecNumber evidence="7">2.7.1.91</ecNumber>
    </recommendedName>
</protein>
<sequence>MIIIRRETKPPPPPRGLSQPLRGEFSLGPPPGSSYALTLTREGELHMERLGGLDPPLPAPAPLLLSDCISCCSSRGRDAGDPAGYLSLVCYPTRRRAGGGPAARRREAPVFRVLVSPDPGWGATTGVARERTVPLASVPAPGPSGIFLPRPSRVLVLLNPRGGTGRALKLFEQRVQPMLAEADVAFTLLLTERPNHARELVREVELARWDALVVMSGDGLMHEVVNGLMERPDWETAIRKPLCTLPGGSGNALAASVNHYAG</sequence>
<dbReference type="Ensembl" id="ENSOANT00000039726.2">
    <property type="protein sequence ID" value="ENSOANP00000030488.2"/>
    <property type="gene ID" value="ENSOANG00000011563.2"/>
</dbReference>
<feature type="domain" description="DAGKc" evidence="9">
    <location>
        <begin position="149"/>
        <end position="262"/>
    </location>
</feature>
<dbReference type="SUPFAM" id="SSF111331">
    <property type="entry name" value="NAD kinase/diacylglycerol kinase-like"/>
    <property type="match status" value="1"/>
</dbReference>
<evidence type="ECO:0000256" key="1">
    <source>
        <dbReference type="ARBA" id="ARBA00004308"/>
    </source>
</evidence>
<dbReference type="InterPro" id="IPR016064">
    <property type="entry name" value="NAD/diacylglycerol_kinase_sf"/>
</dbReference>
<dbReference type="InterPro" id="IPR017438">
    <property type="entry name" value="ATP-NAD_kinase_N"/>
</dbReference>
<comment type="subcellular location">
    <subcellularLocation>
        <location evidence="1">Endomembrane system</location>
    </subcellularLocation>
</comment>
<dbReference type="Gene3D" id="3.40.50.10330">
    <property type="entry name" value="Probable inorganic polyphosphate/atp-NAD kinase, domain 1"/>
    <property type="match status" value="1"/>
</dbReference>
<dbReference type="GO" id="GO:0051049">
    <property type="term" value="P:regulation of transport"/>
    <property type="evidence" value="ECO:0007669"/>
    <property type="project" value="UniProtKB-ARBA"/>
</dbReference>
<dbReference type="InterPro" id="IPR050187">
    <property type="entry name" value="Lipid_Phosphate_FormReg"/>
</dbReference>
<keyword evidence="11" id="KW-1185">Reference proteome</keyword>
<evidence type="ECO:0000256" key="8">
    <source>
        <dbReference type="SAM" id="MobiDB-lite"/>
    </source>
</evidence>
<feature type="region of interest" description="Disordered" evidence="8">
    <location>
        <begin position="1"/>
        <end position="30"/>
    </location>
</feature>
<proteinExistence type="predicted"/>
<evidence type="ECO:0000256" key="4">
    <source>
        <dbReference type="ARBA" id="ARBA00022777"/>
    </source>
</evidence>
<dbReference type="Bgee" id="ENSOANG00000011563">
    <property type="expression patterns" value="Expressed in testis and 7 other cell types or tissues"/>
</dbReference>
<keyword evidence="6" id="KW-0472">Membrane</keyword>
<evidence type="ECO:0000313" key="11">
    <source>
        <dbReference type="Proteomes" id="UP000002279"/>
    </source>
</evidence>
<keyword evidence="2" id="KW-0808">Transferase</keyword>
<evidence type="ECO:0000256" key="6">
    <source>
        <dbReference type="ARBA" id="ARBA00023136"/>
    </source>
</evidence>
<dbReference type="GO" id="GO:0005737">
    <property type="term" value="C:cytoplasm"/>
    <property type="evidence" value="ECO:0007669"/>
    <property type="project" value="UniProtKB-ARBA"/>
</dbReference>
<dbReference type="STRING" id="9258.ENSOANP00000030488"/>
<keyword evidence="5" id="KW-0067">ATP-binding</keyword>
<dbReference type="PANTHER" id="PTHR12358:SF47">
    <property type="entry name" value="SPHINGOSINE KINASE 1"/>
    <property type="match status" value="1"/>
</dbReference>
<dbReference type="AlphaFoldDB" id="K7EAD1"/>
<name>K7EAD1_ORNAN</name>
<keyword evidence="4" id="KW-0418">Kinase</keyword>
<evidence type="ECO:0000256" key="5">
    <source>
        <dbReference type="ARBA" id="ARBA00022840"/>
    </source>
</evidence>
<dbReference type="GO" id="GO:0042981">
    <property type="term" value="P:regulation of apoptotic process"/>
    <property type="evidence" value="ECO:0007669"/>
    <property type="project" value="UniProtKB-ARBA"/>
</dbReference>
<reference evidence="10" key="2">
    <citation type="submission" date="2025-09" db="UniProtKB">
        <authorList>
            <consortium name="Ensembl"/>
        </authorList>
    </citation>
    <scope>IDENTIFICATION</scope>
    <source>
        <strain evidence="10">Glennie</strain>
    </source>
</reference>
<dbReference type="Pfam" id="PF00781">
    <property type="entry name" value="DAGK_cat"/>
    <property type="match status" value="1"/>
</dbReference>
<dbReference type="GO" id="GO:0008481">
    <property type="term" value="F:sphingosine kinase activity"/>
    <property type="evidence" value="ECO:0007669"/>
    <property type="project" value="UniProtKB-EC"/>
</dbReference>
<reference evidence="10" key="1">
    <citation type="submission" date="2025-08" db="UniProtKB">
        <authorList>
            <consortium name="Ensembl"/>
        </authorList>
    </citation>
    <scope>IDENTIFICATION</scope>
    <source>
        <strain evidence="10">Glennie</strain>
    </source>
</reference>
<evidence type="ECO:0000259" key="9">
    <source>
        <dbReference type="PROSITE" id="PS50146"/>
    </source>
</evidence>
<dbReference type="GeneTree" id="ENSGT00940000157864"/>